<evidence type="ECO:0000313" key="2">
    <source>
        <dbReference type="EMBL" id="GFT75212.1"/>
    </source>
</evidence>
<dbReference type="AlphaFoldDB" id="A0A8X6PJY5"/>
<keyword evidence="3" id="KW-1185">Reference proteome</keyword>
<comment type="caution">
    <text evidence="2">The sequence shown here is derived from an EMBL/GenBank/DDBJ whole genome shotgun (WGS) entry which is preliminary data.</text>
</comment>
<dbReference type="EMBL" id="BMAW01021878">
    <property type="protein sequence ID" value="GFT75212.1"/>
    <property type="molecule type" value="Genomic_DNA"/>
</dbReference>
<evidence type="ECO:0000256" key="1">
    <source>
        <dbReference type="SAM" id="MobiDB-lite"/>
    </source>
</evidence>
<dbReference type="Proteomes" id="UP000887013">
    <property type="component" value="Unassembled WGS sequence"/>
</dbReference>
<evidence type="ECO:0000313" key="3">
    <source>
        <dbReference type="Proteomes" id="UP000887013"/>
    </source>
</evidence>
<organism evidence="2 3">
    <name type="scientific">Nephila pilipes</name>
    <name type="common">Giant wood spider</name>
    <name type="synonym">Nephila maculata</name>
    <dbReference type="NCBI Taxonomy" id="299642"/>
    <lineage>
        <taxon>Eukaryota</taxon>
        <taxon>Metazoa</taxon>
        <taxon>Ecdysozoa</taxon>
        <taxon>Arthropoda</taxon>
        <taxon>Chelicerata</taxon>
        <taxon>Arachnida</taxon>
        <taxon>Araneae</taxon>
        <taxon>Araneomorphae</taxon>
        <taxon>Entelegynae</taxon>
        <taxon>Araneoidea</taxon>
        <taxon>Nephilidae</taxon>
        <taxon>Nephila</taxon>
    </lineage>
</organism>
<sequence length="102" mass="11738">MGERRQAKVNRGSRCRSPADNEGHPSPSAFLSFRPKRKEFFTPYLPNFHPSRANSWMLRSYVASEGHDEPHQGQHRLLEGQFITPLASLGPHLRRRGPRRPP</sequence>
<name>A0A8X6PJY5_NEPPI</name>
<proteinExistence type="predicted"/>
<accession>A0A8X6PJY5</accession>
<dbReference type="OrthoDB" id="10457070at2759"/>
<feature type="region of interest" description="Disordered" evidence="1">
    <location>
        <begin position="1"/>
        <end position="31"/>
    </location>
</feature>
<protein>
    <submittedName>
        <fullName evidence="2">Uncharacterized protein</fullName>
    </submittedName>
</protein>
<gene>
    <name evidence="2" type="primary">AVEN_237977_1</name>
    <name evidence="2" type="ORF">NPIL_58631</name>
</gene>
<reference evidence="2" key="1">
    <citation type="submission" date="2020-08" db="EMBL/GenBank/DDBJ databases">
        <title>Multicomponent nature underlies the extraordinary mechanical properties of spider dragline silk.</title>
        <authorList>
            <person name="Kono N."/>
            <person name="Nakamura H."/>
            <person name="Mori M."/>
            <person name="Yoshida Y."/>
            <person name="Ohtoshi R."/>
            <person name="Malay A.D."/>
            <person name="Moran D.A.P."/>
            <person name="Tomita M."/>
            <person name="Numata K."/>
            <person name="Arakawa K."/>
        </authorList>
    </citation>
    <scope>NUCLEOTIDE SEQUENCE</scope>
</reference>